<evidence type="ECO:0008006" key="8">
    <source>
        <dbReference type="Google" id="ProtNLM"/>
    </source>
</evidence>
<dbReference type="Gene3D" id="2.40.180.10">
    <property type="entry name" value="Catalase core domain"/>
    <property type="match status" value="7"/>
</dbReference>
<dbReference type="GO" id="GO:0035556">
    <property type="term" value="P:intracellular signal transduction"/>
    <property type="evidence" value="ECO:0007669"/>
    <property type="project" value="InterPro"/>
</dbReference>
<feature type="compositionally biased region" description="Basic and acidic residues" evidence="3">
    <location>
        <begin position="869"/>
        <end position="883"/>
    </location>
</feature>
<dbReference type="InterPro" id="IPR002209">
    <property type="entry name" value="Fibroblast_GF_fam"/>
</dbReference>
<dbReference type="CDD" id="cd01756">
    <property type="entry name" value="PLAT_repeat"/>
    <property type="match status" value="5"/>
</dbReference>
<feature type="domain" description="Doublecortin" evidence="5">
    <location>
        <begin position="177"/>
        <end position="251"/>
    </location>
</feature>
<dbReference type="GO" id="GO:0008083">
    <property type="term" value="F:growth factor activity"/>
    <property type="evidence" value="ECO:0007669"/>
    <property type="project" value="InterPro"/>
</dbReference>
<feature type="region of interest" description="Disordered" evidence="3">
    <location>
        <begin position="2773"/>
        <end position="2858"/>
    </location>
</feature>
<feature type="domain" description="PLAT" evidence="4">
    <location>
        <begin position="881"/>
        <end position="998"/>
    </location>
</feature>
<dbReference type="Proteomes" id="UP001497497">
    <property type="component" value="Unassembled WGS sequence"/>
</dbReference>
<dbReference type="InterPro" id="IPR001024">
    <property type="entry name" value="PLAT/LH2_dom"/>
</dbReference>
<comment type="caution">
    <text evidence="2">Lacks conserved residue(s) required for the propagation of feature annotation.</text>
</comment>
<feature type="domain" description="PLAT" evidence="4">
    <location>
        <begin position="3293"/>
        <end position="3413"/>
    </location>
</feature>
<dbReference type="SUPFAM" id="SSF49723">
    <property type="entry name" value="Lipase/lipooxygenase domain (PLAT/LH2 domain)"/>
    <property type="match status" value="20"/>
</dbReference>
<organism evidence="6 7">
    <name type="scientific">Lymnaea stagnalis</name>
    <name type="common">Great pond snail</name>
    <name type="synonym">Helix stagnalis</name>
    <dbReference type="NCBI Taxonomy" id="6523"/>
    <lineage>
        <taxon>Eukaryota</taxon>
        <taxon>Metazoa</taxon>
        <taxon>Spiralia</taxon>
        <taxon>Lophotrochozoa</taxon>
        <taxon>Mollusca</taxon>
        <taxon>Gastropoda</taxon>
        <taxon>Heterobranchia</taxon>
        <taxon>Euthyneura</taxon>
        <taxon>Panpulmonata</taxon>
        <taxon>Hygrophila</taxon>
        <taxon>Lymnaeoidea</taxon>
        <taxon>Lymnaeidae</taxon>
        <taxon>Lymnaea</taxon>
    </lineage>
</organism>
<feature type="compositionally biased region" description="Acidic residues" evidence="3">
    <location>
        <begin position="3415"/>
        <end position="3448"/>
    </location>
</feature>
<dbReference type="Pfam" id="PF03607">
    <property type="entry name" value="DCX"/>
    <property type="match status" value="2"/>
</dbReference>
<reference evidence="6 7" key="1">
    <citation type="submission" date="2024-04" db="EMBL/GenBank/DDBJ databases">
        <authorList>
            <consortium name="Genoscope - CEA"/>
            <person name="William W."/>
        </authorList>
    </citation>
    <scope>NUCLEOTIDE SEQUENCE [LARGE SCALE GENOMIC DNA]</scope>
</reference>
<feature type="compositionally biased region" description="Basic and acidic residues" evidence="3">
    <location>
        <begin position="2809"/>
        <end position="2824"/>
    </location>
</feature>
<feature type="domain" description="PLAT" evidence="4">
    <location>
        <begin position="2524"/>
        <end position="2641"/>
    </location>
</feature>
<feature type="domain" description="PLAT" evidence="4">
    <location>
        <begin position="3163"/>
        <end position="3281"/>
    </location>
</feature>
<feature type="domain" description="Doublecortin" evidence="5">
    <location>
        <begin position="39"/>
        <end position="110"/>
    </location>
</feature>
<dbReference type="CDD" id="cd17070">
    <property type="entry name" value="DCX2_RP_like"/>
    <property type="match status" value="1"/>
</dbReference>
<evidence type="ECO:0000256" key="3">
    <source>
        <dbReference type="SAM" id="MobiDB-lite"/>
    </source>
</evidence>
<feature type="compositionally biased region" description="Polar residues" evidence="3">
    <location>
        <begin position="2773"/>
        <end position="2784"/>
    </location>
</feature>
<feature type="region of interest" description="Disordered" evidence="3">
    <location>
        <begin position="3410"/>
        <end position="3448"/>
    </location>
</feature>
<feature type="domain" description="PLAT" evidence="4">
    <location>
        <begin position="1012"/>
        <end position="1130"/>
    </location>
</feature>
<feature type="domain" description="PLAT" evidence="4">
    <location>
        <begin position="1437"/>
        <end position="1555"/>
    </location>
</feature>
<dbReference type="PROSITE" id="PS50309">
    <property type="entry name" value="DC"/>
    <property type="match status" value="2"/>
</dbReference>
<name>A0AAV2I2S6_LYMST</name>
<dbReference type="CDD" id="cd00113">
    <property type="entry name" value="PLAT"/>
    <property type="match status" value="1"/>
</dbReference>
<feature type="domain" description="PLAT" evidence="4">
    <location>
        <begin position="1280"/>
        <end position="1401"/>
    </location>
</feature>
<dbReference type="Gene3D" id="2.60.60.20">
    <property type="entry name" value="PLAT/LH2 domain"/>
    <property type="match status" value="13"/>
</dbReference>
<dbReference type="Pfam" id="PF01477">
    <property type="entry name" value="PLAT"/>
    <property type="match status" value="18"/>
</dbReference>
<feature type="domain" description="PLAT" evidence="4">
    <location>
        <begin position="1150"/>
        <end position="1268"/>
    </location>
</feature>
<dbReference type="Gene3D" id="2.80.10.50">
    <property type="match status" value="1"/>
</dbReference>
<feature type="domain" description="PLAT" evidence="4">
    <location>
        <begin position="1836"/>
        <end position="1957"/>
    </location>
</feature>
<dbReference type="CDD" id="cd23312">
    <property type="entry name" value="beta-trefoil_FGF_RP1"/>
    <property type="match status" value="2"/>
</dbReference>
<dbReference type="InterPro" id="IPR003533">
    <property type="entry name" value="Doublecortin_dom"/>
</dbReference>
<feature type="domain" description="PLAT" evidence="4">
    <location>
        <begin position="2260"/>
        <end position="2374"/>
    </location>
</feature>
<dbReference type="InterPro" id="IPR036392">
    <property type="entry name" value="PLAT/LH2_dom_sf"/>
</dbReference>
<feature type="domain" description="PLAT" evidence="4">
    <location>
        <begin position="1706"/>
        <end position="1824"/>
    </location>
</feature>
<feature type="region of interest" description="Disordered" evidence="3">
    <location>
        <begin position="854"/>
        <end position="884"/>
    </location>
</feature>
<sequence>MPSKNRNKSRSPERTRIVHNYEDEPQHPRHVLQEPYKGKTCYFYRDGDTKFKAVKICVHPRKYYRIETLISELSTKVRLPFGVRSIFTPHGQDMITSLDMLENNESYICSPHRQQARGLDPNSVVPPPTWHYEKPSSGTKEFNRLLREYAFQNRARVVGNYPRDQRMAEAYNRTQPKKITVLKNGEPTIRHVVLINRRTAQTFEQILSDLSGMFAMAVRKLYTMEGRPITSLVSMINGPDVLVAGGQEPFRSLVGYVFEPMDRESRARSRVDTHSRIDMQSRMDMASIMDHSNDKILSKMKKRRDRNAKTRGQWKVWCTTSQQSVSGTSAQVTITVYGLKGNSGPLPLGFPDNSYFLPGQVDEFDIDVGKDLGEIYKIRLSHDNTGDSPGWLCEEIRMQDVDTEEILVFPCRKWLSREEGDNEISREIPAQRTGEPQLPVIKYEVTVVTGDLWNGGTHANVYLTIYGDRGDSGTRQLYVRQKGQAFNKGQTNHFTVEAVSLGHLKRVIVGHDGTAAGDGWFLEKLSIQEPDAKPHEVYQFYCGRWLDAGEDDGKIVRELKVMDDYMEDILEKRNWEYEKWKFESKNHVMLFSMLTGKALRIKTDGSVDGLGEDSFPGSTLIVSSKKPMVRVFASFQNSNYHLVADQGKIAGVGRGGPQCEFRIHVQSDRTVMLEAAKSPLQFITLQENGKLGESRSILDKDPAKRFHVYARGVLRHKGIIMLRTSNTQAISVDHDKSVYATGRCNRAAHFRVHKVDQGGLRMFESMIYPGFYLRFKDGKFDCGGSRNEDSHFSVVKHKNKGYFTLQFKKQPMNFVGFTPQGDVRPTIDSGNNNIHIYPEVIEFGISKNQLTNEKLSPISERPGQDEESDARRKTKSEIDEGDHNVMVSTAESLDNGQVSLTVFGERGSSGPIMLSGPNDNGPLFRAGTTDNFKINLAKLGKLHKVRLELLPRTQSKDPSWKVQKLTLTDLYTQEKYIFNFDRWLSREKEDQDLVRELPVVRDGQTERSLPVVKYYVTVYTGRDPGSETNAPIYINMFGDLGDSGKRQLRVSNKAKAFQRGQSDTFELEAVHLGNLHKIQIGHDETKPGDGWFCEKVVIREGKTANMEFVFPCGRWFDANMEDRKLERTLMVQEPAPSKISYEDASNRQVYKEDVKVLVSTHPNSGTMLDTVILYFYGKDGVVTPLKLGSGRDGLFKPGATDELKLVIGQKMENVYKVRVGLTEEYPGSDWHLEKLKIKGLTSGNEFDFDVGRWMSRKKEDCEVCRELPVARFDEPPLPVVTYTVEVHTSDLPGADTEAPVYITLIGQRGDTGKRRLYVTQTTGKMFSQGKIDSFILEAVSLGSLKSVVIGHAEKRPGAGWHLAYVAVKELDHNDVQMETFFPCDKWLDAGQSDGLTERQLLPGQRPKTKKKSGKFALSTPMDNPRKHHMWMIQLGTRKYRLWVTTARDSQPSNGGKAVLVVYGDQGCSQDIDLFAPNSTAKLFEPGNSDEFEVSTGDIGEIYKIRITREDKPEWRAWHLNEVRLQEKTTKETYTFTFDRWISNDTEDGDLTRELPVMREGRVPLAVKTYEVKVATGDHWAAETEANVHITLYGSNGDSGKRLLHRSRTGKKKFQRGTVNIFTVEAVDLKTLTSVLVGHDGKGQGAGWFLKHVILTDLSSARSEKYVFPCGRWLDDGEDDGKTERKLRTVGLLNLSDPRPVPADCGGRWKVKVRTSDIQGADSRAQIYMTVQGTKENSKPIPFKGTSSFTELFRQGKETEFDVTVGKIGEITKIRLEPDSKSPNPSWHVDWVLMKHLDTGYDCLFTFDRWLAEDREDGQRFRECALETPGWMPAPVLRYILLVKTGRQPNSGAHGGMCSINLIGSQGDTGQQLLSRPLNTLNDQMKDGIVDVYMLEAVCLGQLRNITLAFDGQGKAKRWFVESVKVRESLSALTESVFIANCWMDDEKNKAVTLPCSETGIASYLPSGVDNALLGHEIPDSKGRWDIWIWTGSQQGGGTQDVITLVLYGTTGPSTPFLLNREQDFYAGSMVQTKIETSNIGELFKIRLAFAEKNGRSSWFLERIKLKDADTNQEFSFDFSNWVQPTEDNQSGMVELAAIRPDLVPLSVMNYKISVTTGDMPCSETSAEVNLMLIGQWGDSGQHFLNKPKNNRESFKRGQVDEFEMNLLDLGKISKILIGHSEHGRGRGWFCQQVSILATGPNGEKSETVFDCNRWLDTGVDDRKTSREFSALGTISLKDVISSSSRFASHGIWTCYLKMAAMEKLDISKPSQNTLQQVSITVYGTKGLTGPIELGEGKVKFAPGQVYTLKGLKFRDIGDLVKLRVSAGVEDDKRTTWIIEEIILEDETSHERLKFDFVDYIGEIGGDTNKERPVVRPGVRVSPVVKYNVRVITNDFQGAGTAAKVYMNLHGTKGDSGRRLLHTQEGLSPYRQGQEKEFEIEAVDLGELKRIVVTKGPGDPWMLSHVVVKAGQFGSVENNFLCKSWIGSSSKRDQEAEITLNVVSIRPSNVVVPTTNFPDFPVTRGQWFVEAITGRSGLTEDSSDILIVFCGNKKESSPLDLKPKGNNPFQPGQKDKIKLSLSDDVGELIKMRLGFKDNSHHKSWHLQEIKFEDHDTRDTFWFAFNDFLAVNDTSDGWREFPVIWPGVFILPIIKYSITVTTGDIDDAGTRAQVLIKMDGQMGSTGYRMLKDMASGHVKFQRGQTDRFVIEAVSLLSLKSVTVGHTNMNPGSGWFLEKLVVRPNNEERDYLFTCNRWFDAGHDDGETFRTLTLNEDGNTTVTNTPKTARPVAARLPEEKVMKPTLTVPLGDRGKPPKPESPPDNRGKPPSPQLPPRDRGKPLSPVPPAEKKKPPRPVSNKAYTYNVTTVTGAESNHGTNKPLVLILYGINGHTEPLVIGKGEKSFALKQGETEHFEISTDTDVGEIYKVRIGFDSKGKEKEWYSNFNLCPSWFGKMLKLREKKSQRESYFDLNQWIKMEADHDYWREFPVRRDNASQILPVKDYYVDVYTGDQAGSGTYANVFIKIFGIRGDTGWRHLHGSKTNISKFQAGYHDVFRVEAVDLGELSHVKVKHDGRDPDSGWYLKNIKIKDSQDPKLFFFFDCERWFDEGKEDGAIERTLLLTAVSPVEEFNPIENGDEDSGEDDDTGRTRVEDPDVEDNRPKGGSWKVTTKTSKEPGSGTDANVTLTVFGNTGDSGPLVLGEKGKEYFEPGRTDQFDIWLDPDEIGTIRKIRLQHDNSGQSPEWRVDQLLMENTDTREKHKFDINRWLSHKEIDGDIVYEGAVDQPDLPALTTCSYIVKTVTEAEEESGTEANVYINIIGTQGDTGKRFLKNDSSGHDRFLSGQTNYFIIEAIDIGDIEKIVLGHDGTEPGSAWKPLCVMVRKEDSVSKETCVFPCGKWLSGHEREIIIKKGKMLDDDDDDGDEQEEKPDDDEEPYGDENENYDEGIEN</sequence>
<proteinExistence type="inferred from homology"/>
<dbReference type="InterPro" id="IPR008996">
    <property type="entry name" value="IL1/FGF"/>
</dbReference>
<dbReference type="Gene3D" id="3.10.20.230">
    <property type="entry name" value="Doublecortin domain"/>
    <property type="match status" value="2"/>
</dbReference>
<feature type="domain" description="PLAT" evidence="4">
    <location>
        <begin position="441"/>
        <end position="560"/>
    </location>
</feature>
<feature type="compositionally biased region" description="Basic and acidic residues" evidence="3">
    <location>
        <begin position="3145"/>
        <end position="3160"/>
    </location>
</feature>
<comment type="caution">
    <text evidence="6">The sequence shown here is derived from an EMBL/GenBank/DDBJ whole genome shotgun (WGS) entry which is preliminary data.</text>
</comment>
<dbReference type="Pfam" id="PF00167">
    <property type="entry name" value="FGF"/>
    <property type="match status" value="1"/>
</dbReference>
<dbReference type="InterPro" id="IPR052970">
    <property type="entry name" value="Inner_ear_hair_cell_LOXHD"/>
</dbReference>
<feature type="domain" description="PLAT" evidence="4">
    <location>
        <begin position="1567"/>
        <end position="1687"/>
    </location>
</feature>
<feature type="domain" description="PLAT" evidence="4">
    <location>
        <begin position="2384"/>
        <end position="2499"/>
    </location>
</feature>
<dbReference type="InterPro" id="IPR036572">
    <property type="entry name" value="Doublecortin_dom_sf"/>
</dbReference>
<dbReference type="PROSITE" id="PS50095">
    <property type="entry name" value="PLAT"/>
    <property type="match status" value="20"/>
</dbReference>
<dbReference type="SMART" id="SM00537">
    <property type="entry name" value="DCX"/>
    <property type="match status" value="2"/>
</dbReference>
<comment type="similarity">
    <text evidence="1">Belongs to the heparin-binding growth factors family.</text>
</comment>
<feature type="domain" description="PLAT" evidence="4">
    <location>
        <begin position="1982"/>
        <end position="2096"/>
    </location>
</feature>
<dbReference type="SUPFAM" id="SSF50353">
    <property type="entry name" value="Cytokine"/>
    <property type="match status" value="1"/>
</dbReference>
<dbReference type="SMART" id="SM00308">
    <property type="entry name" value="LH2"/>
    <property type="match status" value="12"/>
</dbReference>
<dbReference type="EMBL" id="CAXITT010000405">
    <property type="protein sequence ID" value="CAL1540914.1"/>
    <property type="molecule type" value="Genomic_DNA"/>
</dbReference>
<evidence type="ECO:0000256" key="1">
    <source>
        <dbReference type="ARBA" id="ARBA00007936"/>
    </source>
</evidence>
<dbReference type="SUPFAM" id="SSF89837">
    <property type="entry name" value="Doublecortin (DC)"/>
    <property type="match status" value="2"/>
</dbReference>
<evidence type="ECO:0000259" key="4">
    <source>
        <dbReference type="PROSITE" id="PS50095"/>
    </source>
</evidence>
<feature type="domain" description="PLAT" evidence="4">
    <location>
        <begin position="2860"/>
        <end position="2988"/>
    </location>
</feature>
<evidence type="ECO:0000313" key="6">
    <source>
        <dbReference type="EMBL" id="CAL1540914.1"/>
    </source>
</evidence>
<dbReference type="PANTHER" id="PTHR45901">
    <property type="entry name" value="PROTEIN CBG12474"/>
    <property type="match status" value="1"/>
</dbReference>
<evidence type="ECO:0000313" key="7">
    <source>
        <dbReference type="Proteomes" id="UP001497497"/>
    </source>
</evidence>
<dbReference type="PANTHER" id="PTHR45901:SF7">
    <property type="entry name" value="OXYGEN-REGULATED PROTEIN 1"/>
    <property type="match status" value="1"/>
</dbReference>
<feature type="domain" description="PLAT" evidence="4">
    <location>
        <begin position="2108"/>
        <end position="2229"/>
    </location>
</feature>
<feature type="domain" description="PLAT" evidence="4">
    <location>
        <begin position="3000"/>
        <end position="3119"/>
    </location>
</feature>
<feature type="region of interest" description="Disordered" evidence="3">
    <location>
        <begin position="3129"/>
        <end position="3181"/>
    </location>
</feature>
<evidence type="ECO:0000256" key="2">
    <source>
        <dbReference type="PROSITE-ProRule" id="PRU00152"/>
    </source>
</evidence>
<protein>
    <recommendedName>
        <fullName evidence="8">Lipoxygenase homology domain-containing protein 1</fullName>
    </recommendedName>
</protein>
<evidence type="ECO:0000259" key="5">
    <source>
        <dbReference type="PROSITE" id="PS50309"/>
    </source>
</evidence>
<feature type="domain" description="PLAT" evidence="4">
    <location>
        <begin position="2652"/>
        <end position="2770"/>
    </location>
</feature>
<feature type="domain" description="PLAT" evidence="4">
    <location>
        <begin position="312"/>
        <end position="429"/>
    </location>
</feature>
<keyword evidence="7" id="KW-1185">Reference proteome</keyword>
<feature type="compositionally biased region" description="Acidic residues" evidence="3">
    <location>
        <begin position="3134"/>
        <end position="3144"/>
    </location>
</feature>
<accession>A0AAV2I2S6</accession>
<gene>
    <name evidence="6" type="ORF">GSLYS_00014563001</name>
</gene>